<proteinExistence type="predicted"/>
<dbReference type="PROSITE" id="PS50102">
    <property type="entry name" value="RRM"/>
    <property type="match status" value="1"/>
</dbReference>
<name>A0A2G5B882_COERN</name>
<dbReference type="PANTHER" id="PTHR46754">
    <property type="entry name" value="MKI67 FHA DOMAIN-INTERACTING NUCLEOLAR PHOSPHOPROTEIN"/>
    <property type="match status" value="1"/>
</dbReference>
<dbReference type="Gene3D" id="3.30.70.330">
    <property type="match status" value="1"/>
</dbReference>
<evidence type="ECO:0000256" key="3">
    <source>
        <dbReference type="ARBA" id="ARBA00023242"/>
    </source>
</evidence>
<reference evidence="7 8" key="1">
    <citation type="journal article" date="2015" name="Genome Biol. Evol.">
        <title>Phylogenomic analyses indicate that early fungi evolved digesting cell walls of algal ancestors of land plants.</title>
        <authorList>
            <person name="Chang Y."/>
            <person name="Wang S."/>
            <person name="Sekimoto S."/>
            <person name="Aerts A.L."/>
            <person name="Choi C."/>
            <person name="Clum A."/>
            <person name="LaButti K.M."/>
            <person name="Lindquist E.A."/>
            <person name="Yee Ngan C."/>
            <person name="Ohm R.A."/>
            <person name="Salamov A.A."/>
            <person name="Grigoriev I.V."/>
            <person name="Spatafora J.W."/>
            <person name="Berbee M.L."/>
        </authorList>
    </citation>
    <scope>NUCLEOTIDE SEQUENCE [LARGE SCALE GENOMIC DNA]</scope>
    <source>
        <strain evidence="7 8">NRRL 1564</strain>
    </source>
</reference>
<sequence>MARGSRATTAKPGNNKKKAAAAAIVSTKKTLAKAKDIVEPITDSESELSGSEEATIYEEMTEDSAVEDNSDNEIEEEEESAEETSENAEDVDSEANDSEDEDDEIDEEALLAGIKGGESDLSESETEADDEFRNNNAKIDLDDEVGNQIRARLSKVKKTKGDKGGVIYVGRIPHGFYEEQMMGYFKQFGSIKRLRLSRNPLTGRSRHYGFIEFSNSEVANIVADTMNNYLMFDRLLKCKIVPKDQVHPRLFANRNHKVNVGKNIRRQKAIQNRQRTQEDVNKQIDRLVKKEKRKRNKIAAAGIDYSFPGYQGIRPPKAKHLKFA</sequence>
<dbReference type="SUPFAM" id="SSF54928">
    <property type="entry name" value="RNA-binding domain, RBD"/>
    <property type="match status" value="1"/>
</dbReference>
<protein>
    <recommendedName>
        <fullName evidence="6">RRM domain-containing protein</fullName>
    </recommendedName>
</protein>
<dbReference type="InterPro" id="IPR000504">
    <property type="entry name" value="RRM_dom"/>
</dbReference>
<keyword evidence="2 4" id="KW-0694">RNA-binding</keyword>
<dbReference type="AlphaFoldDB" id="A0A2G5B882"/>
<dbReference type="EMBL" id="KZ303509">
    <property type="protein sequence ID" value="PIA15215.1"/>
    <property type="molecule type" value="Genomic_DNA"/>
</dbReference>
<gene>
    <name evidence="7" type="ORF">COEREDRAFT_82192</name>
</gene>
<dbReference type="GO" id="GO:0005730">
    <property type="term" value="C:nucleolus"/>
    <property type="evidence" value="ECO:0007669"/>
    <property type="project" value="UniProtKB-SubCell"/>
</dbReference>
<accession>A0A2G5B882</accession>
<feature type="compositionally biased region" description="Low complexity" evidence="5">
    <location>
        <begin position="20"/>
        <end position="29"/>
    </location>
</feature>
<dbReference type="Proteomes" id="UP000242474">
    <property type="component" value="Unassembled WGS sequence"/>
</dbReference>
<dbReference type="SMART" id="SM00360">
    <property type="entry name" value="RRM"/>
    <property type="match status" value="1"/>
</dbReference>
<feature type="compositionally biased region" description="Acidic residues" evidence="5">
    <location>
        <begin position="55"/>
        <end position="109"/>
    </location>
</feature>
<dbReference type="Pfam" id="PF00076">
    <property type="entry name" value="RRM_1"/>
    <property type="match status" value="1"/>
</dbReference>
<dbReference type="InterPro" id="IPR035979">
    <property type="entry name" value="RBD_domain_sf"/>
</dbReference>
<dbReference type="GO" id="GO:0003723">
    <property type="term" value="F:RNA binding"/>
    <property type="evidence" value="ECO:0007669"/>
    <property type="project" value="UniProtKB-UniRule"/>
</dbReference>
<evidence type="ECO:0000256" key="1">
    <source>
        <dbReference type="ARBA" id="ARBA00004604"/>
    </source>
</evidence>
<evidence type="ECO:0000256" key="2">
    <source>
        <dbReference type="ARBA" id="ARBA00022884"/>
    </source>
</evidence>
<dbReference type="OrthoDB" id="21467at2759"/>
<organism evidence="7 8">
    <name type="scientific">Coemansia reversa (strain ATCC 12441 / NRRL 1564)</name>
    <dbReference type="NCBI Taxonomy" id="763665"/>
    <lineage>
        <taxon>Eukaryota</taxon>
        <taxon>Fungi</taxon>
        <taxon>Fungi incertae sedis</taxon>
        <taxon>Zoopagomycota</taxon>
        <taxon>Kickxellomycotina</taxon>
        <taxon>Kickxellomycetes</taxon>
        <taxon>Kickxellales</taxon>
        <taxon>Kickxellaceae</taxon>
        <taxon>Coemansia</taxon>
    </lineage>
</organism>
<dbReference type="InterPro" id="IPR012677">
    <property type="entry name" value="Nucleotide-bd_a/b_plait_sf"/>
</dbReference>
<evidence type="ECO:0000313" key="8">
    <source>
        <dbReference type="Proteomes" id="UP000242474"/>
    </source>
</evidence>
<evidence type="ECO:0000259" key="6">
    <source>
        <dbReference type="PROSITE" id="PS50102"/>
    </source>
</evidence>
<feature type="compositionally biased region" description="Acidic residues" evidence="5">
    <location>
        <begin position="120"/>
        <end position="130"/>
    </location>
</feature>
<dbReference type="STRING" id="763665.A0A2G5B882"/>
<comment type="subcellular location">
    <subcellularLocation>
        <location evidence="1">Nucleus</location>
        <location evidence="1">Nucleolus</location>
    </subcellularLocation>
</comment>
<feature type="region of interest" description="Disordered" evidence="5">
    <location>
        <begin position="1"/>
        <end position="136"/>
    </location>
</feature>
<evidence type="ECO:0000256" key="4">
    <source>
        <dbReference type="PROSITE-ProRule" id="PRU00176"/>
    </source>
</evidence>
<keyword evidence="3" id="KW-0539">Nucleus</keyword>
<dbReference type="CDD" id="cd12307">
    <property type="entry name" value="RRM_NIFK_like"/>
    <property type="match status" value="1"/>
</dbReference>
<feature type="domain" description="RRM" evidence="6">
    <location>
        <begin position="165"/>
        <end position="243"/>
    </location>
</feature>
<evidence type="ECO:0000313" key="7">
    <source>
        <dbReference type="EMBL" id="PIA15215.1"/>
    </source>
</evidence>
<keyword evidence="8" id="KW-1185">Reference proteome</keyword>
<evidence type="ECO:0000256" key="5">
    <source>
        <dbReference type="SAM" id="MobiDB-lite"/>
    </source>
</evidence>